<comment type="caution">
    <text evidence="2">The sequence shown here is derived from an EMBL/GenBank/DDBJ whole genome shotgun (WGS) entry which is preliminary data.</text>
</comment>
<feature type="transmembrane region" description="Helical" evidence="1">
    <location>
        <begin position="149"/>
        <end position="167"/>
    </location>
</feature>
<dbReference type="Proteomes" id="UP000176389">
    <property type="component" value="Unassembled WGS sequence"/>
</dbReference>
<keyword evidence="1" id="KW-0812">Transmembrane</keyword>
<dbReference type="AlphaFoldDB" id="A0A1G1WE22"/>
<evidence type="ECO:0000313" key="2">
    <source>
        <dbReference type="EMBL" id="OGY25527.1"/>
    </source>
</evidence>
<feature type="transmembrane region" description="Helical" evidence="1">
    <location>
        <begin position="68"/>
        <end position="89"/>
    </location>
</feature>
<proteinExistence type="predicted"/>
<dbReference type="EMBL" id="MHCS01000045">
    <property type="protein sequence ID" value="OGY25527.1"/>
    <property type="molecule type" value="Genomic_DNA"/>
</dbReference>
<evidence type="ECO:0000313" key="3">
    <source>
        <dbReference type="Proteomes" id="UP000176389"/>
    </source>
</evidence>
<reference evidence="2 3" key="1">
    <citation type="journal article" date="2016" name="Nat. Commun.">
        <title>Thousands of microbial genomes shed light on interconnected biogeochemical processes in an aquifer system.</title>
        <authorList>
            <person name="Anantharaman K."/>
            <person name="Brown C.T."/>
            <person name="Hug L.A."/>
            <person name="Sharon I."/>
            <person name="Castelle C.J."/>
            <person name="Probst A.J."/>
            <person name="Thomas B.C."/>
            <person name="Singh A."/>
            <person name="Wilkins M.J."/>
            <person name="Karaoz U."/>
            <person name="Brodie E.L."/>
            <person name="Williams K.H."/>
            <person name="Hubbard S.S."/>
            <person name="Banfield J.F."/>
        </authorList>
    </citation>
    <scope>NUCLEOTIDE SEQUENCE [LARGE SCALE GENOMIC DNA]</scope>
</reference>
<keyword evidence="1" id="KW-0472">Membrane</keyword>
<keyword evidence="1" id="KW-1133">Transmembrane helix</keyword>
<feature type="transmembrane region" description="Helical" evidence="1">
    <location>
        <begin position="14"/>
        <end position="40"/>
    </location>
</feature>
<accession>A0A1G1WE22</accession>
<organism evidence="2 3">
    <name type="scientific">Candidatus Woykebacteria bacterium RBG_16_43_9</name>
    <dbReference type="NCBI Taxonomy" id="1802596"/>
    <lineage>
        <taxon>Bacteria</taxon>
        <taxon>Candidatus Woykeibacteriota</taxon>
    </lineage>
</organism>
<sequence>MVGRSSLVKTLDEFILPFVLLVAARYLGFFIAIFIAPIQFEFSLKSDLMSAPFVHFIKIDDLFLANSVSWLFTAAILGIVFGFVAFRSLHLNEDWLHPKETAAFHKKNISHLLVSGEEATHQVIAWSLATLLALNLSVVDLWLGNLSTLMFGIVVSVSALLTVLYILSLTREVGSR</sequence>
<name>A0A1G1WE22_9BACT</name>
<evidence type="ECO:0000256" key="1">
    <source>
        <dbReference type="SAM" id="Phobius"/>
    </source>
</evidence>
<gene>
    <name evidence="2" type="ORF">A2Z11_03820</name>
</gene>
<protein>
    <submittedName>
        <fullName evidence="2">Uncharacterized protein</fullName>
    </submittedName>
</protein>